<proteinExistence type="predicted"/>
<feature type="non-terminal residue" evidence="1">
    <location>
        <position position="1"/>
    </location>
</feature>
<organism evidence="1 2">
    <name type="scientific">Alaudala cheleensis</name>
    <name type="common">Asian short-toed lark</name>
    <dbReference type="NCBI Taxonomy" id="670337"/>
    <lineage>
        <taxon>Eukaryota</taxon>
        <taxon>Metazoa</taxon>
        <taxon>Chordata</taxon>
        <taxon>Craniata</taxon>
        <taxon>Vertebrata</taxon>
        <taxon>Euteleostomi</taxon>
        <taxon>Archelosauria</taxon>
        <taxon>Archosauria</taxon>
        <taxon>Dinosauria</taxon>
        <taxon>Saurischia</taxon>
        <taxon>Theropoda</taxon>
        <taxon>Coelurosauria</taxon>
        <taxon>Aves</taxon>
        <taxon>Neognathae</taxon>
        <taxon>Neoaves</taxon>
        <taxon>Telluraves</taxon>
        <taxon>Australaves</taxon>
        <taxon>Passeriformes</taxon>
        <taxon>Sylvioidea</taxon>
        <taxon>Alaudidae</taxon>
        <taxon>Alaudala</taxon>
    </lineage>
</organism>
<dbReference type="AlphaFoldDB" id="A0A7L2C133"/>
<feature type="non-terminal residue" evidence="1">
    <location>
        <position position="70"/>
    </location>
</feature>
<dbReference type="Proteomes" id="UP000571582">
    <property type="component" value="Unassembled WGS sequence"/>
</dbReference>
<dbReference type="SUPFAM" id="SSF56574">
    <property type="entry name" value="Serpins"/>
    <property type="match status" value="1"/>
</dbReference>
<sequence>ASGTPGRVPVSQQVTDFGLRLSRVALEARGDTNAVLAPLGVTSLLVALQAATGGDSRRQLEETTGISIDG</sequence>
<accession>A0A7L2C133</accession>
<dbReference type="EMBL" id="VWYE01018633">
    <property type="protein sequence ID" value="NXQ31741.1"/>
    <property type="molecule type" value="Genomic_DNA"/>
</dbReference>
<evidence type="ECO:0000313" key="1">
    <source>
        <dbReference type="EMBL" id="NXQ31741.1"/>
    </source>
</evidence>
<evidence type="ECO:0000313" key="2">
    <source>
        <dbReference type="Proteomes" id="UP000571582"/>
    </source>
</evidence>
<dbReference type="InterPro" id="IPR042178">
    <property type="entry name" value="Serpin_sf_1"/>
</dbReference>
<reference evidence="1 2" key="1">
    <citation type="submission" date="2019-09" db="EMBL/GenBank/DDBJ databases">
        <title>Bird 10,000 Genomes (B10K) Project - Family phase.</title>
        <authorList>
            <person name="Zhang G."/>
        </authorList>
    </citation>
    <scope>NUCLEOTIDE SEQUENCE [LARGE SCALE GENOMIC DNA]</scope>
    <source>
        <strain evidence="1">B10K-DU-001-15</strain>
        <tissue evidence="1">Muscle</tissue>
    </source>
</reference>
<dbReference type="Gene3D" id="3.30.497.10">
    <property type="entry name" value="Antithrombin, subunit I, domain 2"/>
    <property type="match status" value="1"/>
</dbReference>
<keyword evidence="2" id="KW-1185">Reference proteome</keyword>
<name>A0A7L2C133_9PASS</name>
<protein>
    <submittedName>
        <fullName evidence="1">PAI1 inhibitor</fullName>
    </submittedName>
</protein>
<comment type="caution">
    <text evidence="1">The sequence shown here is derived from an EMBL/GenBank/DDBJ whole genome shotgun (WGS) entry which is preliminary data.</text>
</comment>
<gene>
    <name evidence="1" type="primary">Serpine1</name>
    <name evidence="1" type="ORF">ALACHE_R16051</name>
</gene>
<dbReference type="InterPro" id="IPR036186">
    <property type="entry name" value="Serpin_sf"/>
</dbReference>